<keyword evidence="3" id="KW-1185">Reference proteome</keyword>
<feature type="region of interest" description="Disordered" evidence="1">
    <location>
        <begin position="89"/>
        <end position="108"/>
    </location>
</feature>
<protein>
    <submittedName>
        <fullName evidence="2">Uncharacterized protein</fullName>
    </submittedName>
</protein>
<organism evidence="2 3">
    <name type="scientific">Actinomyces bovis</name>
    <dbReference type="NCBI Taxonomy" id="1658"/>
    <lineage>
        <taxon>Bacteria</taxon>
        <taxon>Bacillati</taxon>
        <taxon>Actinomycetota</taxon>
        <taxon>Actinomycetes</taxon>
        <taxon>Actinomycetales</taxon>
        <taxon>Actinomycetaceae</taxon>
        <taxon>Actinomyces</taxon>
    </lineage>
</organism>
<dbReference type="EMBL" id="UAPQ01000010">
    <property type="protein sequence ID" value="SPT54329.1"/>
    <property type="molecule type" value="Genomic_DNA"/>
</dbReference>
<evidence type="ECO:0000313" key="3">
    <source>
        <dbReference type="Proteomes" id="UP000250006"/>
    </source>
</evidence>
<reference evidence="2 3" key="1">
    <citation type="submission" date="2018-06" db="EMBL/GenBank/DDBJ databases">
        <authorList>
            <consortium name="Pathogen Informatics"/>
            <person name="Doyle S."/>
        </authorList>
    </citation>
    <scope>NUCLEOTIDE SEQUENCE [LARGE SCALE GENOMIC DNA]</scope>
    <source>
        <strain evidence="2 3">NCTC11535</strain>
    </source>
</reference>
<dbReference type="RefSeq" id="WP_111837214.1">
    <property type="nucleotide sequence ID" value="NZ_UAPQ01000010.1"/>
</dbReference>
<sequence length="285" mass="30595">MTGAASPARRPISQRLDTFLLLATGAASWRAQTETLAAQLRRPIPLSCRTLVAPTATGAAAHTLATHLAAMLTRSRKLPGLLLNATGRSRDQHLQWPPKHPLTPPTTATEARQQVGVGPDGLLGVLHLDEWSQQPPAAWDQARAQLFRFYDTVTTYTNPLTAESLAQACPHLHAIVLVTPAKRAAVERGRELLQEVQLQAAQAPTTPSTPRQAQLLHAITVHDPGPVLIPRLNDNEVLLPYDPVLARTSKGRTRAPGLLSRRSSNAVAQLAAELVTAAIPSEAQA</sequence>
<proteinExistence type="predicted"/>
<comment type="caution">
    <text evidence="2">The sequence shown here is derived from an EMBL/GenBank/DDBJ whole genome shotgun (WGS) entry which is preliminary data.</text>
</comment>
<name>A0ABY1VQD2_9ACTO</name>
<gene>
    <name evidence="2" type="ORF">NCTC11535_02043</name>
</gene>
<evidence type="ECO:0000313" key="2">
    <source>
        <dbReference type="EMBL" id="SPT54329.1"/>
    </source>
</evidence>
<dbReference type="Proteomes" id="UP000250006">
    <property type="component" value="Unassembled WGS sequence"/>
</dbReference>
<evidence type="ECO:0000256" key="1">
    <source>
        <dbReference type="SAM" id="MobiDB-lite"/>
    </source>
</evidence>
<accession>A0ABY1VQD2</accession>